<gene>
    <name evidence="1" type="ORF">SAMN05216276_102547</name>
</gene>
<dbReference type="Proteomes" id="UP000198282">
    <property type="component" value="Unassembled WGS sequence"/>
</dbReference>
<evidence type="ECO:0000313" key="1">
    <source>
        <dbReference type="EMBL" id="SNT11944.1"/>
    </source>
</evidence>
<evidence type="ECO:0000313" key="2">
    <source>
        <dbReference type="Proteomes" id="UP000198282"/>
    </source>
</evidence>
<accession>A0A239K485</accession>
<proteinExistence type="predicted"/>
<protein>
    <submittedName>
        <fullName evidence="1">Uncharacterized protein</fullName>
    </submittedName>
</protein>
<reference evidence="1 2" key="1">
    <citation type="submission" date="2017-06" db="EMBL/GenBank/DDBJ databases">
        <authorList>
            <person name="Kim H.J."/>
            <person name="Triplett B.A."/>
        </authorList>
    </citation>
    <scope>NUCLEOTIDE SEQUENCE [LARGE SCALE GENOMIC DNA]</scope>
    <source>
        <strain evidence="1 2">CGMCC 4.2132</strain>
    </source>
</reference>
<sequence>MARDGQDPLLETLKKAARALKHADIRFALAGSLAAYARGGVLSRLRPRRLPHPLILGDFLRVTAINAPITTDSP</sequence>
<organism evidence="1 2">
    <name type="scientific">Streptosporangium subroseum</name>
    <dbReference type="NCBI Taxonomy" id="106412"/>
    <lineage>
        <taxon>Bacteria</taxon>
        <taxon>Bacillati</taxon>
        <taxon>Actinomycetota</taxon>
        <taxon>Actinomycetes</taxon>
        <taxon>Streptosporangiales</taxon>
        <taxon>Streptosporangiaceae</taxon>
        <taxon>Streptosporangium</taxon>
    </lineage>
</organism>
<dbReference type="EMBL" id="FZOD01000025">
    <property type="protein sequence ID" value="SNT11944.1"/>
    <property type="molecule type" value="Genomic_DNA"/>
</dbReference>
<name>A0A239K485_9ACTN</name>
<dbReference type="SUPFAM" id="SSF81301">
    <property type="entry name" value="Nucleotidyltransferase"/>
    <property type="match status" value="1"/>
</dbReference>
<dbReference type="InterPro" id="IPR043519">
    <property type="entry name" value="NT_sf"/>
</dbReference>
<dbReference type="AlphaFoldDB" id="A0A239K485"/>
<keyword evidence="2" id="KW-1185">Reference proteome</keyword>